<keyword evidence="19" id="KW-1185">Reference proteome</keyword>
<evidence type="ECO:0000256" key="5">
    <source>
        <dbReference type="ARBA" id="ARBA00014944"/>
    </source>
</evidence>
<keyword evidence="13" id="KW-1208">Phospholipid metabolism</keyword>
<feature type="transmembrane region" description="Helical" evidence="17">
    <location>
        <begin position="6"/>
        <end position="24"/>
    </location>
</feature>
<dbReference type="InterPro" id="IPR000462">
    <property type="entry name" value="CDP-OH_P_trans"/>
</dbReference>
<evidence type="ECO:0000256" key="13">
    <source>
        <dbReference type="ARBA" id="ARBA00023264"/>
    </source>
</evidence>
<dbReference type="AlphaFoldDB" id="A0A4R6XCC6"/>
<keyword evidence="8 17" id="KW-0812">Transmembrane</keyword>
<feature type="transmembrane region" description="Helical" evidence="17">
    <location>
        <begin position="71"/>
        <end position="98"/>
    </location>
</feature>
<dbReference type="GO" id="GO:0046474">
    <property type="term" value="P:glycerophospholipid biosynthetic process"/>
    <property type="evidence" value="ECO:0007669"/>
    <property type="project" value="TreeGrafter"/>
</dbReference>
<keyword evidence="10" id="KW-0443">Lipid metabolism</keyword>
<evidence type="ECO:0000313" key="19">
    <source>
        <dbReference type="Proteomes" id="UP000295729"/>
    </source>
</evidence>
<dbReference type="Proteomes" id="UP000295729">
    <property type="component" value="Unassembled WGS sequence"/>
</dbReference>
<dbReference type="PIRSF" id="PIRSF000847">
    <property type="entry name" value="Phos_ph_gly_syn"/>
    <property type="match status" value="1"/>
</dbReference>
<evidence type="ECO:0000256" key="17">
    <source>
        <dbReference type="SAM" id="Phobius"/>
    </source>
</evidence>
<name>A0A4R6XCC6_9GAMM</name>
<feature type="transmembrane region" description="Helical" evidence="17">
    <location>
        <begin position="119"/>
        <end position="142"/>
    </location>
</feature>
<evidence type="ECO:0000256" key="8">
    <source>
        <dbReference type="ARBA" id="ARBA00022692"/>
    </source>
</evidence>
<comment type="caution">
    <text evidence="18">The sequence shown here is derived from an EMBL/GenBank/DDBJ whole genome shotgun (WGS) entry which is preliminary data.</text>
</comment>
<evidence type="ECO:0000256" key="12">
    <source>
        <dbReference type="ARBA" id="ARBA00023209"/>
    </source>
</evidence>
<dbReference type="OrthoDB" id="9796672at2"/>
<dbReference type="Gene3D" id="1.20.120.1760">
    <property type="match status" value="1"/>
</dbReference>
<dbReference type="GO" id="GO:0008444">
    <property type="term" value="F:CDP-diacylglycerol-glycerol-3-phosphate 3-phosphatidyltransferase activity"/>
    <property type="evidence" value="ECO:0007669"/>
    <property type="project" value="UniProtKB-UniRule"/>
</dbReference>
<dbReference type="InterPro" id="IPR043130">
    <property type="entry name" value="CDP-OH_PTrfase_TM_dom"/>
</dbReference>
<keyword evidence="6" id="KW-0444">Lipid biosynthesis</keyword>
<keyword evidence="7 16" id="KW-0808">Transferase</keyword>
<dbReference type="Pfam" id="PF01066">
    <property type="entry name" value="CDP-OH_P_transf"/>
    <property type="match status" value="1"/>
</dbReference>
<evidence type="ECO:0000256" key="15">
    <source>
        <dbReference type="NCBIfam" id="TIGR00560"/>
    </source>
</evidence>
<proteinExistence type="inferred from homology"/>
<feature type="transmembrane region" description="Helical" evidence="17">
    <location>
        <begin position="148"/>
        <end position="171"/>
    </location>
</feature>
<dbReference type="NCBIfam" id="TIGR00560">
    <property type="entry name" value="pgsA"/>
    <property type="match status" value="1"/>
</dbReference>
<evidence type="ECO:0000256" key="3">
    <source>
        <dbReference type="ARBA" id="ARBA00010441"/>
    </source>
</evidence>
<dbReference type="EMBL" id="SNZA01000001">
    <property type="protein sequence ID" value="TDR15789.1"/>
    <property type="molecule type" value="Genomic_DNA"/>
</dbReference>
<dbReference type="InterPro" id="IPR050324">
    <property type="entry name" value="CDP-alcohol_PTase-I"/>
</dbReference>
<keyword evidence="12" id="KW-0594">Phospholipid biosynthesis</keyword>
<dbReference type="PANTHER" id="PTHR14269">
    <property type="entry name" value="CDP-DIACYLGLYCEROL--GLYCEROL-3-PHOSPHATE 3-PHOSPHATIDYLTRANSFERASE-RELATED"/>
    <property type="match status" value="1"/>
</dbReference>
<dbReference type="InterPro" id="IPR004570">
    <property type="entry name" value="Phosphatidylglycerol_P_synth"/>
</dbReference>
<evidence type="ECO:0000256" key="2">
    <source>
        <dbReference type="ARBA" id="ARBA00005042"/>
    </source>
</evidence>
<dbReference type="GO" id="GO:0005886">
    <property type="term" value="C:plasma membrane"/>
    <property type="evidence" value="ECO:0007669"/>
    <property type="project" value="TreeGrafter"/>
</dbReference>
<sequence length="181" mass="19804">MNIPNLLTSLRIFLIPILVIVYFLPWEGRFYASAAIFGIAAITDWLDGFLARALNQSTPFGAFFDPVADKVMVSVALVILVAEYNSVLMTLASAVIVGREIVISALREWMAEMGKRASVAVSFVGKVKTTMQMMAIFVLLSNPPGTEWAALGLGILVVAALLTLWSMFVYLRAAWPELTSK</sequence>
<evidence type="ECO:0000256" key="10">
    <source>
        <dbReference type="ARBA" id="ARBA00023098"/>
    </source>
</evidence>
<dbReference type="PANTHER" id="PTHR14269:SF62">
    <property type="entry name" value="CDP-DIACYLGLYCEROL--GLYCEROL-3-PHOSPHATE 3-PHOSPHATIDYLTRANSFERASE 1, CHLOROPLASTIC"/>
    <property type="match status" value="1"/>
</dbReference>
<evidence type="ECO:0000256" key="1">
    <source>
        <dbReference type="ARBA" id="ARBA00004141"/>
    </source>
</evidence>
<comment type="catalytic activity">
    <reaction evidence="14">
        <text>a CDP-1,2-diacyl-sn-glycerol + sn-glycerol 3-phosphate = a 1,2-diacyl-sn-glycero-3-phospho-(1'-sn-glycero-3'-phosphate) + CMP + H(+)</text>
        <dbReference type="Rhea" id="RHEA:12593"/>
        <dbReference type="ChEBI" id="CHEBI:15378"/>
        <dbReference type="ChEBI" id="CHEBI:57597"/>
        <dbReference type="ChEBI" id="CHEBI:58332"/>
        <dbReference type="ChEBI" id="CHEBI:60110"/>
        <dbReference type="ChEBI" id="CHEBI:60377"/>
        <dbReference type="EC" id="2.7.8.5"/>
    </reaction>
</comment>
<evidence type="ECO:0000256" key="14">
    <source>
        <dbReference type="ARBA" id="ARBA00048586"/>
    </source>
</evidence>
<accession>A0A4R6XCC6</accession>
<evidence type="ECO:0000256" key="16">
    <source>
        <dbReference type="RuleBase" id="RU003750"/>
    </source>
</evidence>
<dbReference type="PROSITE" id="PS00379">
    <property type="entry name" value="CDP_ALCOHOL_P_TRANSF"/>
    <property type="match status" value="1"/>
</dbReference>
<dbReference type="RefSeq" id="WP_133560484.1">
    <property type="nucleotide sequence ID" value="NZ_JAJGNH010000001.1"/>
</dbReference>
<evidence type="ECO:0000256" key="6">
    <source>
        <dbReference type="ARBA" id="ARBA00022516"/>
    </source>
</evidence>
<comment type="subcellular location">
    <subcellularLocation>
        <location evidence="1">Membrane</location>
        <topology evidence="1">Multi-pass membrane protein</topology>
    </subcellularLocation>
</comment>
<evidence type="ECO:0000313" key="18">
    <source>
        <dbReference type="EMBL" id="TDR15789.1"/>
    </source>
</evidence>
<comment type="pathway">
    <text evidence="2">Phospholipid metabolism; phosphatidylglycerol biosynthesis; phosphatidylglycerol from CDP-diacylglycerol: step 1/2.</text>
</comment>
<evidence type="ECO:0000256" key="9">
    <source>
        <dbReference type="ARBA" id="ARBA00022989"/>
    </source>
</evidence>
<organism evidence="18 19">
    <name type="scientific">Marinomonas communis</name>
    <dbReference type="NCBI Taxonomy" id="28254"/>
    <lineage>
        <taxon>Bacteria</taxon>
        <taxon>Pseudomonadati</taxon>
        <taxon>Pseudomonadota</taxon>
        <taxon>Gammaproteobacteria</taxon>
        <taxon>Oceanospirillales</taxon>
        <taxon>Oceanospirillaceae</taxon>
        <taxon>Marinomonas</taxon>
    </lineage>
</organism>
<dbReference type="EC" id="2.7.8.5" evidence="4 15"/>
<evidence type="ECO:0000256" key="11">
    <source>
        <dbReference type="ARBA" id="ARBA00023136"/>
    </source>
</evidence>
<evidence type="ECO:0000256" key="4">
    <source>
        <dbReference type="ARBA" id="ARBA00013170"/>
    </source>
</evidence>
<keyword evidence="11 17" id="KW-0472">Membrane</keyword>
<reference evidence="18 19" key="1">
    <citation type="submission" date="2019-03" db="EMBL/GenBank/DDBJ databases">
        <title>Genomic Encyclopedia of Type Strains, Phase IV (KMG-IV): sequencing the most valuable type-strain genomes for metagenomic binning, comparative biology and taxonomic classification.</title>
        <authorList>
            <person name="Goeker M."/>
        </authorList>
    </citation>
    <scope>NUCLEOTIDE SEQUENCE [LARGE SCALE GENOMIC DNA]</scope>
    <source>
        <strain evidence="18 19">DSM 5604</strain>
    </source>
</reference>
<comment type="similarity">
    <text evidence="3 16">Belongs to the CDP-alcohol phosphatidyltransferase class-I family.</text>
</comment>
<dbReference type="InterPro" id="IPR048254">
    <property type="entry name" value="CDP_ALCOHOL_P_TRANSF_CS"/>
</dbReference>
<protein>
    <recommendedName>
        <fullName evidence="5 15">CDP-diacylglycerol--glycerol-3-phosphate 3-phosphatidyltransferase</fullName>
        <ecNumber evidence="4 15">2.7.8.5</ecNumber>
    </recommendedName>
</protein>
<evidence type="ECO:0000256" key="7">
    <source>
        <dbReference type="ARBA" id="ARBA00022679"/>
    </source>
</evidence>
<keyword evidence="9 17" id="KW-1133">Transmembrane helix</keyword>
<gene>
    <name evidence="18" type="ORF">C8D85_1166</name>
</gene>